<name>A0A5C6S2I1_9RHOB</name>
<dbReference type="Pfam" id="PF07143">
    <property type="entry name" value="CrtC"/>
    <property type="match status" value="1"/>
</dbReference>
<proteinExistence type="predicted"/>
<reference evidence="2 3" key="1">
    <citation type="submission" date="2019-08" db="EMBL/GenBank/DDBJ databases">
        <authorList>
            <person name="Ye J."/>
        </authorList>
    </citation>
    <scope>NUCLEOTIDE SEQUENCE [LARGE SCALE GENOMIC DNA]</scope>
    <source>
        <strain evidence="2 3">TK008</strain>
    </source>
</reference>
<dbReference type="RefSeq" id="WP_147099015.1">
    <property type="nucleotide sequence ID" value="NZ_JBHUFH010000012.1"/>
</dbReference>
<evidence type="ECO:0000313" key="3">
    <source>
        <dbReference type="Proteomes" id="UP000321562"/>
    </source>
</evidence>
<organism evidence="2 3">
    <name type="scientific">Paracoccus aurantiacus</name>
    <dbReference type="NCBI Taxonomy" id="2599412"/>
    <lineage>
        <taxon>Bacteria</taxon>
        <taxon>Pseudomonadati</taxon>
        <taxon>Pseudomonadota</taxon>
        <taxon>Alphaproteobacteria</taxon>
        <taxon>Rhodobacterales</taxon>
        <taxon>Paracoccaceae</taxon>
        <taxon>Paracoccus</taxon>
    </lineage>
</organism>
<feature type="domain" description="AttH" evidence="1">
    <location>
        <begin position="48"/>
        <end position="215"/>
    </location>
</feature>
<evidence type="ECO:0000313" key="2">
    <source>
        <dbReference type="EMBL" id="TXB68819.1"/>
    </source>
</evidence>
<dbReference type="SUPFAM" id="SSF159245">
    <property type="entry name" value="AttH-like"/>
    <property type="match status" value="1"/>
</dbReference>
<dbReference type="Pfam" id="PF17186">
    <property type="entry name" value="Lipocalin_9"/>
    <property type="match status" value="1"/>
</dbReference>
<keyword evidence="3" id="KW-1185">Reference proteome</keyword>
<dbReference type="EMBL" id="VOPL01000004">
    <property type="protein sequence ID" value="TXB68819.1"/>
    <property type="molecule type" value="Genomic_DNA"/>
</dbReference>
<sequence>MIAMLAAPAASAQGFAGLGSDAEGFAMPDPKRPILFPRDHAPHPGYRVEWWYLTAPLIFDDGTPLGIQWTLFRFALDPPNLLQDSSARHVWMGHAAVTTTETHRVAERFARGGTGQAGATGQPFSAWIDDWRMSGQTPDAITLSAAGTDFRYELGLTATGPLIRHGRDGYSVKSGLGQASYYYSQPFYNASGTVDLGDGPRAVSGHGWLDREWSSQPLAKDQQGWDWFSLALDDGRKLMAFRLRGQEDFRSGTLIGVDGRTRTLTNDEIAVTPEQTHRGVPVEWRLRIPAADLDLLVSALNRDAWMETRVSYWEGPVTVSGSETGRGYLEMTGYRWQPE</sequence>
<dbReference type="PANTHER" id="PTHR38591">
    <property type="entry name" value="HYDROLASE"/>
    <property type="match status" value="1"/>
</dbReference>
<dbReference type="Gene3D" id="2.40.370.10">
    <property type="entry name" value="AttH-like domain"/>
    <property type="match status" value="2"/>
</dbReference>
<dbReference type="Proteomes" id="UP000321562">
    <property type="component" value="Unassembled WGS sequence"/>
</dbReference>
<dbReference type="PANTHER" id="PTHR38591:SF1">
    <property type="entry name" value="BLL1000 PROTEIN"/>
    <property type="match status" value="1"/>
</dbReference>
<dbReference type="OrthoDB" id="9770826at2"/>
<protein>
    <submittedName>
        <fullName evidence="2">Iron ABC transporter permease</fullName>
    </submittedName>
</protein>
<dbReference type="InterPro" id="IPR023374">
    <property type="entry name" value="AttH-like_dom_sf"/>
</dbReference>
<comment type="caution">
    <text evidence="2">The sequence shown here is derived from an EMBL/GenBank/DDBJ whole genome shotgun (WGS) entry which is preliminary data.</text>
</comment>
<gene>
    <name evidence="2" type="ORF">FQV27_12450</name>
</gene>
<dbReference type="InterPro" id="IPR010791">
    <property type="entry name" value="AttH_dom"/>
</dbReference>
<dbReference type="AlphaFoldDB" id="A0A5C6S2I1"/>
<accession>A0A5C6S2I1</accession>
<evidence type="ECO:0000259" key="1">
    <source>
        <dbReference type="Pfam" id="PF07143"/>
    </source>
</evidence>